<name>A0AC58SIH0_TOBAC</name>
<sequence>MEDFLTTEDYELWTIMTQGPPTPTKQNAQNETIPKDPSEFVEADLRMMEKNAKAKKILIYGLGLDEYNMISACSNAKEIWDALQTAHEGRNQVKRSRIELLMRNYELFSMKEFEPI</sequence>
<keyword evidence="1" id="KW-1185">Reference proteome</keyword>
<protein>
    <submittedName>
        <fullName evidence="2">Uncharacterized protein LOC142168019</fullName>
    </submittedName>
</protein>
<evidence type="ECO:0000313" key="1">
    <source>
        <dbReference type="Proteomes" id="UP000790787"/>
    </source>
</evidence>
<evidence type="ECO:0000313" key="2">
    <source>
        <dbReference type="RefSeq" id="XP_075084770.1"/>
    </source>
</evidence>
<dbReference type="Proteomes" id="UP000790787">
    <property type="component" value="Chromosome 13"/>
</dbReference>
<reference evidence="1" key="1">
    <citation type="journal article" date="2014" name="Nat. Commun.">
        <title>The tobacco genome sequence and its comparison with those of tomato and potato.</title>
        <authorList>
            <person name="Sierro N."/>
            <person name="Battey J.N."/>
            <person name="Ouadi S."/>
            <person name="Bakaher N."/>
            <person name="Bovet L."/>
            <person name="Willig A."/>
            <person name="Goepfert S."/>
            <person name="Peitsch M.C."/>
            <person name="Ivanov N.V."/>
        </authorList>
    </citation>
    <scope>NUCLEOTIDE SEQUENCE [LARGE SCALE GENOMIC DNA]</scope>
</reference>
<gene>
    <name evidence="2" type="primary">LOC142168019</name>
</gene>
<organism evidence="1 2">
    <name type="scientific">Nicotiana tabacum</name>
    <name type="common">Common tobacco</name>
    <dbReference type="NCBI Taxonomy" id="4097"/>
    <lineage>
        <taxon>Eukaryota</taxon>
        <taxon>Viridiplantae</taxon>
        <taxon>Streptophyta</taxon>
        <taxon>Embryophyta</taxon>
        <taxon>Tracheophyta</taxon>
        <taxon>Spermatophyta</taxon>
        <taxon>Magnoliopsida</taxon>
        <taxon>eudicotyledons</taxon>
        <taxon>Gunneridae</taxon>
        <taxon>Pentapetalae</taxon>
        <taxon>asterids</taxon>
        <taxon>lamiids</taxon>
        <taxon>Solanales</taxon>
        <taxon>Solanaceae</taxon>
        <taxon>Nicotianoideae</taxon>
        <taxon>Nicotianeae</taxon>
        <taxon>Nicotiana</taxon>
    </lineage>
</organism>
<accession>A0AC58SIH0</accession>
<dbReference type="RefSeq" id="XP_075084770.1">
    <property type="nucleotide sequence ID" value="XM_075228669.1"/>
</dbReference>
<reference evidence="2" key="2">
    <citation type="submission" date="2025-08" db="UniProtKB">
        <authorList>
            <consortium name="RefSeq"/>
        </authorList>
    </citation>
    <scope>IDENTIFICATION</scope>
    <source>
        <tissue evidence="2">Leaf</tissue>
    </source>
</reference>
<proteinExistence type="predicted"/>